<protein>
    <submittedName>
        <fullName evidence="9">Subtilase family protein</fullName>
    </submittedName>
</protein>
<keyword evidence="4" id="KW-0720">Serine protease</keyword>
<keyword evidence="2" id="KW-0645">Protease</keyword>
<evidence type="ECO:0000256" key="4">
    <source>
        <dbReference type="ARBA" id="ARBA00022825"/>
    </source>
</evidence>
<dbReference type="InterPro" id="IPR050131">
    <property type="entry name" value="Peptidase_S8_subtilisin-like"/>
</dbReference>
<keyword evidence="3" id="KW-0378">Hydrolase</keyword>
<comment type="similarity">
    <text evidence="1 5">Belongs to the peptidase S8 family.</text>
</comment>
<dbReference type="RefSeq" id="WP_089808406.1">
    <property type="nucleotide sequence ID" value="NZ_FOYT01000002.1"/>
</dbReference>
<dbReference type="PRINTS" id="PR00723">
    <property type="entry name" value="SUBTILISIN"/>
</dbReference>
<dbReference type="STRING" id="553469.SAMN04487947_2683"/>
<dbReference type="InterPro" id="IPR036852">
    <property type="entry name" value="Peptidase_S8/S53_dom_sf"/>
</dbReference>
<evidence type="ECO:0000256" key="3">
    <source>
        <dbReference type="ARBA" id="ARBA00022801"/>
    </source>
</evidence>
<dbReference type="SUPFAM" id="SSF52743">
    <property type="entry name" value="Subtilisin-like"/>
    <property type="match status" value="1"/>
</dbReference>
<keyword evidence="7" id="KW-1133">Transmembrane helix</keyword>
<evidence type="ECO:0000313" key="9">
    <source>
        <dbReference type="EMBL" id="SFR59827.1"/>
    </source>
</evidence>
<keyword evidence="7" id="KW-0472">Membrane</keyword>
<feature type="domain" description="Peptidase S8/S53" evidence="8">
    <location>
        <begin position="57"/>
        <end position="183"/>
    </location>
</feature>
<dbReference type="Proteomes" id="UP000198531">
    <property type="component" value="Unassembled WGS sequence"/>
</dbReference>
<name>A0A1I6HZG2_9EURY</name>
<organism evidence="9 10">
    <name type="scientific">Halogeometricum rufum</name>
    <dbReference type="NCBI Taxonomy" id="553469"/>
    <lineage>
        <taxon>Archaea</taxon>
        <taxon>Methanobacteriati</taxon>
        <taxon>Methanobacteriota</taxon>
        <taxon>Stenosarchaea group</taxon>
        <taxon>Halobacteria</taxon>
        <taxon>Halobacteriales</taxon>
        <taxon>Haloferacaceae</taxon>
        <taxon>Halogeometricum</taxon>
    </lineage>
</organism>
<dbReference type="InterPro" id="IPR015500">
    <property type="entry name" value="Peptidase_S8_subtilisin-rel"/>
</dbReference>
<comment type="caution">
    <text evidence="5">Lacks conserved residue(s) required for the propagation of feature annotation.</text>
</comment>
<dbReference type="Gene3D" id="3.40.50.200">
    <property type="entry name" value="Peptidase S8/S53 domain"/>
    <property type="match status" value="2"/>
</dbReference>
<evidence type="ECO:0000256" key="2">
    <source>
        <dbReference type="ARBA" id="ARBA00022670"/>
    </source>
</evidence>
<keyword evidence="10" id="KW-1185">Reference proteome</keyword>
<feature type="domain" description="Peptidase S8/S53" evidence="8">
    <location>
        <begin position="303"/>
        <end position="411"/>
    </location>
</feature>
<proteinExistence type="inferred from homology"/>
<keyword evidence="7" id="KW-0812">Transmembrane</keyword>
<evidence type="ECO:0000256" key="1">
    <source>
        <dbReference type="ARBA" id="ARBA00011073"/>
    </source>
</evidence>
<evidence type="ECO:0000259" key="8">
    <source>
        <dbReference type="Pfam" id="PF00082"/>
    </source>
</evidence>
<dbReference type="EMBL" id="FOYT01000002">
    <property type="protein sequence ID" value="SFR59827.1"/>
    <property type="molecule type" value="Genomic_DNA"/>
</dbReference>
<reference evidence="10" key="1">
    <citation type="submission" date="2016-10" db="EMBL/GenBank/DDBJ databases">
        <authorList>
            <person name="Varghese N."/>
            <person name="Submissions S."/>
        </authorList>
    </citation>
    <scope>NUCLEOTIDE SEQUENCE [LARGE SCALE GENOMIC DNA]</scope>
    <source>
        <strain evidence="10">CGMCC 1.7736</strain>
    </source>
</reference>
<dbReference type="OrthoDB" id="341609at2157"/>
<feature type="region of interest" description="Disordered" evidence="6">
    <location>
        <begin position="397"/>
        <end position="445"/>
    </location>
</feature>
<evidence type="ECO:0000256" key="7">
    <source>
        <dbReference type="SAM" id="Phobius"/>
    </source>
</evidence>
<dbReference type="GO" id="GO:0004252">
    <property type="term" value="F:serine-type endopeptidase activity"/>
    <property type="evidence" value="ECO:0007669"/>
    <property type="project" value="InterPro"/>
</dbReference>
<evidence type="ECO:0000313" key="10">
    <source>
        <dbReference type="Proteomes" id="UP000198531"/>
    </source>
</evidence>
<dbReference type="InterPro" id="IPR000209">
    <property type="entry name" value="Peptidase_S8/S53_dom"/>
</dbReference>
<sequence length="445" mass="46225">MTTEDRWTLLVVAVCVVVVAASIAAVAVWAPAPSRAIPSDSTASEPLDRLHASGTTGENVTVGVVDATGFDADHAALADRVAATRAFGAEPTVGNRGRDDHGTAAAATVARVAPDASLVLATFDSPRGFREAVRWMVASDVDVVVAPVSFLGTAGDGSSPVARVATNATREGVVFVAPTGNLARGHWAGRYSRVENGTLRFGGDSRLYLTGDGRRVTVWLSWPERYRSQDYTVELYRTGGGQTTLVARSQPYAGDGVPNERFVVSARPGAYHVVVRGPQNATDVPLELSSPTHDFRRPVPSGSLTAPATAPGVLAVGAFDPRTDRLERFSSRGPTRDGRLGVDVVAPDRGVSPVTDERFVGSSASAPYAGGAAALVLATAPDRSPREVEVLLERTATDVGKPGPDPAAGHGRLRPAAAVRAAQNETADGNERGDEAAGRIAQSGV</sequence>
<evidence type="ECO:0000256" key="5">
    <source>
        <dbReference type="PROSITE-ProRule" id="PRU01240"/>
    </source>
</evidence>
<dbReference type="Pfam" id="PF00082">
    <property type="entry name" value="Peptidase_S8"/>
    <property type="match status" value="2"/>
</dbReference>
<dbReference type="GO" id="GO:0006508">
    <property type="term" value="P:proteolysis"/>
    <property type="evidence" value="ECO:0007669"/>
    <property type="project" value="UniProtKB-KW"/>
</dbReference>
<dbReference type="AlphaFoldDB" id="A0A1I6HZG2"/>
<feature type="transmembrane region" description="Helical" evidence="7">
    <location>
        <begin position="7"/>
        <end position="30"/>
    </location>
</feature>
<accession>A0A1I6HZG2</accession>
<dbReference type="PROSITE" id="PS51892">
    <property type="entry name" value="SUBTILASE"/>
    <property type="match status" value="1"/>
</dbReference>
<gene>
    <name evidence="9" type="ORF">SAMN04487947_2683</name>
</gene>
<dbReference type="PANTHER" id="PTHR43806">
    <property type="entry name" value="PEPTIDASE S8"/>
    <property type="match status" value="1"/>
</dbReference>
<dbReference type="PANTHER" id="PTHR43806:SF11">
    <property type="entry name" value="CEREVISIN-RELATED"/>
    <property type="match status" value="1"/>
</dbReference>
<evidence type="ECO:0000256" key="6">
    <source>
        <dbReference type="SAM" id="MobiDB-lite"/>
    </source>
</evidence>